<dbReference type="SUPFAM" id="SSF75500">
    <property type="entry name" value="Putative transcriptional regulator TM1602, C-terminal domain"/>
    <property type="match status" value="1"/>
</dbReference>
<keyword evidence="5" id="KW-1185">Reference proteome</keyword>
<dbReference type="InterPro" id="IPR035922">
    <property type="entry name" value="3H_dom_sf"/>
</dbReference>
<dbReference type="InterPro" id="IPR036388">
    <property type="entry name" value="WH-like_DNA-bd_sf"/>
</dbReference>
<dbReference type="AlphaFoldDB" id="A0A348AG29"/>
<evidence type="ECO:0000259" key="3">
    <source>
        <dbReference type="Pfam" id="PF08279"/>
    </source>
</evidence>
<sequence length="170" mass="18403">MDTKERREQLLQLLKQSQVPLTGTALANKLGVSRQVIVGDIAILRAAGVNVYATPLGYVIPVLQSTAVTTHFACRHGRDRMGEELAIIIDNGGKVLNVIVDHPVYGEIKASLMLSSRRELADFLRDSANSGAEPLSVITGGVHLHMVEASSEVILQKIEQELRTAGILVE</sequence>
<dbReference type="Gene3D" id="3.30.1340.20">
    <property type="entry name" value="3H domain"/>
    <property type="match status" value="1"/>
</dbReference>
<dbReference type="InterPro" id="IPR026043">
    <property type="entry name" value="NadR"/>
</dbReference>
<dbReference type="EMBL" id="AP018449">
    <property type="protein sequence ID" value="BBB90027.1"/>
    <property type="molecule type" value="Genomic_DNA"/>
</dbReference>
<accession>A0A348AG29</accession>
<keyword evidence="1" id="KW-0479">Metal-binding</keyword>
<feature type="binding site" evidence="1">
    <location>
        <position position="143"/>
    </location>
    <ligand>
        <name>Ni(2+)</name>
        <dbReference type="ChEBI" id="CHEBI:49786"/>
    </ligand>
</feature>
<dbReference type="GO" id="GO:0046872">
    <property type="term" value="F:metal ion binding"/>
    <property type="evidence" value="ECO:0007669"/>
    <property type="project" value="UniProtKB-KW"/>
</dbReference>
<evidence type="ECO:0000256" key="1">
    <source>
        <dbReference type="PIRSR" id="PIRSR037847-1"/>
    </source>
</evidence>
<dbReference type="Pfam" id="PF08279">
    <property type="entry name" value="HTH_11"/>
    <property type="match status" value="1"/>
</dbReference>
<evidence type="ECO:0000259" key="2">
    <source>
        <dbReference type="Pfam" id="PF02829"/>
    </source>
</evidence>
<dbReference type="KEGG" id="mana:MAMMFC1_00672"/>
<dbReference type="Pfam" id="PF02829">
    <property type="entry name" value="3H"/>
    <property type="match status" value="1"/>
</dbReference>
<dbReference type="InterPro" id="IPR004173">
    <property type="entry name" value="3H_domain"/>
</dbReference>
<dbReference type="PANTHER" id="PTHR40068">
    <property type="entry name" value="TRANSCRIPTION REPRESSOR NIAR-RELATED"/>
    <property type="match status" value="1"/>
</dbReference>
<name>A0A348AG29_9FIRM</name>
<dbReference type="PANTHER" id="PTHR40068:SF1">
    <property type="entry name" value="TRANSCRIPTION REPRESSOR NIAR-RELATED"/>
    <property type="match status" value="1"/>
</dbReference>
<organism evidence="4 5">
    <name type="scientific">Methylomusa anaerophila</name>
    <dbReference type="NCBI Taxonomy" id="1930071"/>
    <lineage>
        <taxon>Bacteria</taxon>
        <taxon>Bacillati</taxon>
        <taxon>Bacillota</taxon>
        <taxon>Negativicutes</taxon>
        <taxon>Selenomonadales</taxon>
        <taxon>Sporomusaceae</taxon>
        <taxon>Methylomusa</taxon>
    </lineage>
</organism>
<dbReference type="Proteomes" id="UP000276437">
    <property type="component" value="Chromosome"/>
</dbReference>
<feature type="domain" description="Helix-turn-helix type 11" evidence="3">
    <location>
        <begin position="6"/>
        <end position="58"/>
    </location>
</feature>
<dbReference type="InterPro" id="IPR036390">
    <property type="entry name" value="WH_DNA-bd_sf"/>
</dbReference>
<dbReference type="OrthoDB" id="9792661at2"/>
<proteinExistence type="predicted"/>
<dbReference type="InterPro" id="IPR013196">
    <property type="entry name" value="HTH_11"/>
</dbReference>
<dbReference type="PIRSF" id="PIRSF037847">
    <property type="entry name" value="NiaR"/>
    <property type="match status" value="1"/>
</dbReference>
<protein>
    <submittedName>
        <fullName evidence="4">Putative transcription repressor NiaR</fullName>
    </submittedName>
</protein>
<feature type="binding site" evidence="1">
    <location>
        <position position="84"/>
    </location>
    <ligand>
        <name>Ni(2+)</name>
        <dbReference type="ChEBI" id="CHEBI:49786"/>
    </ligand>
</feature>
<feature type="domain" description="3H" evidence="2">
    <location>
        <begin position="72"/>
        <end position="168"/>
    </location>
</feature>
<feature type="binding site" evidence="1">
    <location>
        <position position="76"/>
    </location>
    <ligand>
        <name>Ni(2+)</name>
        <dbReference type="ChEBI" id="CHEBI:49786"/>
    </ligand>
</feature>
<gene>
    <name evidence="4" type="primary">niaR</name>
    <name evidence="4" type="ORF">MAMMFC1_00672</name>
</gene>
<feature type="binding site" evidence="1">
    <location>
        <position position="145"/>
    </location>
    <ligand>
        <name>Ni(2+)</name>
        <dbReference type="ChEBI" id="CHEBI:49786"/>
    </ligand>
</feature>
<dbReference type="Gene3D" id="1.10.10.10">
    <property type="entry name" value="Winged helix-like DNA-binding domain superfamily/Winged helix DNA-binding domain"/>
    <property type="match status" value="1"/>
</dbReference>
<reference evidence="4 5" key="1">
    <citation type="journal article" date="2018" name="Int. J. Syst. Evol. Microbiol.">
        <title>Methylomusa anaerophila gen. nov., sp. nov., an anaerobic methanol-utilizing bacterium isolated from a microbial fuel cell.</title>
        <authorList>
            <person name="Amano N."/>
            <person name="Yamamuro A."/>
            <person name="Miyahara M."/>
            <person name="Kouzuma A."/>
            <person name="Abe T."/>
            <person name="Watanabe K."/>
        </authorList>
    </citation>
    <scope>NUCLEOTIDE SEQUENCE [LARGE SCALE GENOMIC DNA]</scope>
    <source>
        <strain evidence="4 5">MMFC1</strain>
    </source>
</reference>
<evidence type="ECO:0000313" key="4">
    <source>
        <dbReference type="EMBL" id="BBB90027.1"/>
    </source>
</evidence>
<evidence type="ECO:0000313" key="5">
    <source>
        <dbReference type="Proteomes" id="UP000276437"/>
    </source>
</evidence>
<keyword evidence="1" id="KW-0533">Nickel</keyword>
<dbReference type="SUPFAM" id="SSF46785">
    <property type="entry name" value="Winged helix' DNA-binding domain"/>
    <property type="match status" value="1"/>
</dbReference>